<organism evidence="1 2">
    <name type="scientific">Glossina brevipalpis</name>
    <dbReference type="NCBI Taxonomy" id="37001"/>
    <lineage>
        <taxon>Eukaryota</taxon>
        <taxon>Metazoa</taxon>
        <taxon>Ecdysozoa</taxon>
        <taxon>Arthropoda</taxon>
        <taxon>Hexapoda</taxon>
        <taxon>Insecta</taxon>
        <taxon>Pterygota</taxon>
        <taxon>Neoptera</taxon>
        <taxon>Endopterygota</taxon>
        <taxon>Diptera</taxon>
        <taxon>Brachycera</taxon>
        <taxon>Muscomorpha</taxon>
        <taxon>Hippoboscoidea</taxon>
        <taxon>Glossinidae</taxon>
        <taxon>Glossina</taxon>
    </lineage>
</organism>
<dbReference type="AlphaFoldDB" id="A0A1A9WF68"/>
<sequence>MSSKNVNVSNVKQKLKSIIENLKYLENSKGNEENLVTLQQKMLCMLNDVEALPLETIKSRVKKRQKRRQKTKLKKQQIKRMNIKLAKIITPISTHNQEAIDETNNAKHLITNEKHLITKKSYQQLKTIHEGQRFLKIFSLLEELHLRRGQNSDETKKFARKFERLITVWKTFILEKQNSDETIENQWNISLFGNPYHENFDLETFLRRRTIWDSYVSSKGSSIPAGWVLPPKLAHSKWSAYLCSSNP</sequence>
<reference evidence="2" key="1">
    <citation type="submission" date="2014-03" db="EMBL/GenBank/DDBJ databases">
        <authorList>
            <person name="Aksoy S."/>
            <person name="Warren W."/>
            <person name="Wilson R.K."/>
        </authorList>
    </citation>
    <scope>NUCLEOTIDE SEQUENCE [LARGE SCALE GENOMIC DNA]</scope>
    <source>
        <strain evidence="2">IAEA</strain>
    </source>
</reference>
<name>A0A1A9WF68_9MUSC</name>
<dbReference type="VEuPathDB" id="VectorBase:GBRI017364"/>
<dbReference type="STRING" id="37001.A0A1A9WF68"/>
<reference evidence="1" key="2">
    <citation type="submission" date="2020-05" db="UniProtKB">
        <authorList>
            <consortium name="EnsemblMetazoa"/>
        </authorList>
    </citation>
    <scope>IDENTIFICATION</scope>
    <source>
        <strain evidence="1">IAEA</strain>
    </source>
</reference>
<evidence type="ECO:0000313" key="2">
    <source>
        <dbReference type="Proteomes" id="UP000091820"/>
    </source>
</evidence>
<dbReference type="Pfam" id="PF16021">
    <property type="entry name" value="PDCD7"/>
    <property type="match status" value="1"/>
</dbReference>
<keyword evidence="2" id="KW-1185">Reference proteome</keyword>
<evidence type="ECO:0000313" key="1">
    <source>
        <dbReference type="EnsemblMetazoa" id="GBRI017364-PA"/>
    </source>
</evidence>
<dbReference type="InterPro" id="IPR031974">
    <property type="entry name" value="PDCD7"/>
</dbReference>
<proteinExistence type="predicted"/>
<dbReference type="EnsemblMetazoa" id="GBRI017364-RA">
    <property type="protein sequence ID" value="GBRI017364-PA"/>
    <property type="gene ID" value="GBRI017364"/>
</dbReference>
<dbReference type="Proteomes" id="UP000091820">
    <property type="component" value="Unassembled WGS sequence"/>
</dbReference>
<protein>
    <submittedName>
        <fullName evidence="1">Uncharacterized protein</fullName>
    </submittedName>
</protein>
<accession>A0A1A9WF68</accession>